<gene>
    <name evidence="4" type="ORF">EG328_005392</name>
</gene>
<organism evidence="4 5">
    <name type="scientific">Venturia inaequalis</name>
    <name type="common">Apple scab fungus</name>
    <dbReference type="NCBI Taxonomy" id="5025"/>
    <lineage>
        <taxon>Eukaryota</taxon>
        <taxon>Fungi</taxon>
        <taxon>Dikarya</taxon>
        <taxon>Ascomycota</taxon>
        <taxon>Pezizomycotina</taxon>
        <taxon>Dothideomycetes</taxon>
        <taxon>Pleosporomycetidae</taxon>
        <taxon>Venturiales</taxon>
        <taxon>Venturiaceae</taxon>
        <taxon>Venturia</taxon>
    </lineage>
</organism>
<dbReference type="InterPro" id="IPR037185">
    <property type="entry name" value="EmrE-like"/>
</dbReference>
<dbReference type="SUPFAM" id="SSF103481">
    <property type="entry name" value="Multidrug resistance efflux transporter EmrE"/>
    <property type="match status" value="2"/>
</dbReference>
<dbReference type="Proteomes" id="UP000447873">
    <property type="component" value="Unassembled WGS sequence"/>
</dbReference>
<feature type="transmembrane region" description="Helical" evidence="1">
    <location>
        <begin position="687"/>
        <end position="708"/>
    </location>
</feature>
<reference evidence="4 5" key="1">
    <citation type="submission" date="2018-12" db="EMBL/GenBank/DDBJ databases">
        <title>Venturia inaequalis Genome Resource.</title>
        <authorList>
            <person name="Lichtner F.J."/>
        </authorList>
    </citation>
    <scope>NUCLEOTIDE SEQUENCE [LARGE SCALE GENOMIC DNA]</scope>
    <source>
        <strain evidence="4 5">120213</strain>
    </source>
</reference>
<comment type="caution">
    <text evidence="4">The sequence shown here is derived from an EMBL/GenBank/DDBJ whole genome shotgun (WGS) entry which is preliminary data.</text>
</comment>
<dbReference type="GO" id="GO:0016020">
    <property type="term" value="C:membrane"/>
    <property type="evidence" value="ECO:0007669"/>
    <property type="project" value="InterPro"/>
</dbReference>
<sequence length="1028" mass="110983">MNFTVTSSGRQFDRLAVMYLNDTEIWRTSTAEPTLNGIVWTYTKDVSNYLTLWKQPQRVIFDLGNIVDRTYTGSFDTTLTATFFSTKNVPKPADIIVPLSARRSANGSGSAFMVPEVQAINTFTIPRNVEKAILSLSAVGQAEEEFWWSNVPNSIMATFSNNTLLGFSPFREVQLLVDGEIAGVAWPFPVIFTGGVVPGFWRPEVGIDTFDLKEDEVDLTPWLSVLSDDRDHTYEIRVMGLAGDGQGNAILTTVGNYWVVSGKLFLWLNPSTTRPTIGTLIKLTPAPQFFITSSTTKSPDKGANTTLTYQVLAQRELSFTSTLQTPNGPVTTSWQQTLQYSNTGFFTNGGNKQTNTQMTTGLDVSSSGYSRRFSYPLYVMSSVAGGNGAADGTTGLTGIIDRAKNILITGKSVFPDGLEGFVDKGVFDGWSIVTRQNGSSGYAPNTLFKAGTSYGATEQEYVFAGVKIGAGVGNGAGNWVGDGGGGGNGDGGLMAQVPLASGTEPLFSRRVLAVNGSVARDSSQDVNEVVIGKELVQKGDVEAEFAPMVGGELPVEHDKTSLYTIGAEDVTKEEALKPLYSADRESRNLHIPRDYASGVLRATSPDGFSEMSMDDRYSLPIPRRGSGTGSFASPATPAVGWKAKALASWARNKGLAYVLLAQIFGTLMNVTARLLELEGNDGKGFHPFQILFARMGLTVILASLYMWWKGTPHFPLGVPGVRGLLVARGLTGFFGVFGMYFSLQYLPLADATVITFLAPGIACWACSYILKEPFTRMEQMASIVALFGVVLIARPTSLFSRHGAPPLATGEADDLPVVPANTTNAAVPDRFNMDHVSPENRLLAVGIATLGVFGAAGAYTTLRWIGKRAHPLISVNYFAAWCTIVSAVMMFVLKDVGLLLPGNLFEWSLLFFIGLSGFIFQLLLSAGLQAEKSSRATNMMYTQMLFALGFDKVIFGTTPAPLSIIGSSLILGSAIYVAVHRESAKVAETVDRDAIAIGIREEEMGLVNEFEMDERVDSGDEEGDARRY</sequence>
<keyword evidence="1" id="KW-1133">Transmembrane helix</keyword>
<dbReference type="EMBL" id="WNWS01000029">
    <property type="protein sequence ID" value="KAE9986506.1"/>
    <property type="molecule type" value="Genomic_DNA"/>
</dbReference>
<keyword evidence="1" id="KW-0812">Transmembrane</keyword>
<feature type="domain" description="Peptide N-acetyl-beta-D-glucosaminyl asparaginase amidase A N-terminal" evidence="3">
    <location>
        <begin position="1"/>
        <end position="274"/>
    </location>
</feature>
<dbReference type="AlphaFoldDB" id="A0A8H3VDH4"/>
<feature type="transmembrane region" description="Helical" evidence="1">
    <location>
        <begin position="753"/>
        <end position="770"/>
    </location>
</feature>
<feature type="domain" description="EamA" evidence="2">
    <location>
        <begin position="850"/>
        <end position="977"/>
    </location>
</feature>
<dbReference type="Pfam" id="PF00892">
    <property type="entry name" value="EamA"/>
    <property type="match status" value="2"/>
</dbReference>
<accession>A0A8H3VDH4</accession>
<feature type="transmembrane region" description="Helical" evidence="1">
    <location>
        <begin position="874"/>
        <end position="893"/>
    </location>
</feature>
<dbReference type="InterPro" id="IPR056948">
    <property type="entry name" value="PNGaseA_N"/>
</dbReference>
<dbReference type="Pfam" id="PF25156">
    <property type="entry name" value="PNGase_A_C"/>
    <property type="match status" value="1"/>
</dbReference>
<evidence type="ECO:0000259" key="2">
    <source>
        <dbReference type="Pfam" id="PF00892"/>
    </source>
</evidence>
<feature type="transmembrane region" description="Helical" evidence="1">
    <location>
        <begin position="842"/>
        <end position="862"/>
    </location>
</feature>
<keyword evidence="1" id="KW-0472">Membrane</keyword>
<evidence type="ECO:0000259" key="3">
    <source>
        <dbReference type="Pfam" id="PF12222"/>
    </source>
</evidence>
<dbReference type="InterPro" id="IPR000620">
    <property type="entry name" value="EamA_dom"/>
</dbReference>
<feature type="transmembrane region" description="Helical" evidence="1">
    <location>
        <begin position="905"/>
        <end position="924"/>
    </location>
</feature>
<dbReference type="InterPro" id="IPR021102">
    <property type="entry name" value="PNGase_A"/>
</dbReference>
<feature type="transmembrane region" description="Helical" evidence="1">
    <location>
        <begin position="720"/>
        <end position="741"/>
    </location>
</feature>
<evidence type="ECO:0000313" key="5">
    <source>
        <dbReference type="Proteomes" id="UP000447873"/>
    </source>
</evidence>
<name>A0A8H3VDH4_VENIN</name>
<protein>
    <recommendedName>
        <fullName evidence="6">EamA domain-containing protein</fullName>
    </recommendedName>
</protein>
<feature type="transmembrane region" description="Helical" evidence="1">
    <location>
        <begin position="782"/>
        <end position="800"/>
    </location>
</feature>
<dbReference type="PANTHER" id="PTHR31104">
    <property type="entry name" value="PEPTIDE-N4-(N-ACETYL-BETA-GLUCOSAMINYL)ASPARAGINE AMIDASE A PROTEIN"/>
    <property type="match status" value="1"/>
</dbReference>
<dbReference type="Pfam" id="PF12222">
    <property type="entry name" value="PNGaseA"/>
    <property type="match status" value="1"/>
</dbReference>
<feature type="domain" description="EamA" evidence="2">
    <location>
        <begin position="654"/>
        <end position="793"/>
    </location>
</feature>
<proteinExistence type="predicted"/>
<evidence type="ECO:0000313" key="4">
    <source>
        <dbReference type="EMBL" id="KAE9986506.1"/>
    </source>
</evidence>
<evidence type="ECO:0000256" key="1">
    <source>
        <dbReference type="SAM" id="Phobius"/>
    </source>
</evidence>
<evidence type="ECO:0008006" key="6">
    <source>
        <dbReference type="Google" id="ProtNLM"/>
    </source>
</evidence>